<sequence length="399" mass="44021">VSLLSSVTVRDHPDVGSPQPSEVQDLKQSNVRILIDYRPALHQPTGVGEHTHNLSQAIAAEGSCRDVSVTIFSSSLRHRLSPNTVDNAHVVDRRIPVRCLNWLWHNVEWPSIELLAGHYDVVHSPHPLMIPSRQAACFVTIHDLYFLNHPDHTSAEIRSDYPALAEQHAKRADGVIVPSQYTASLVSKQLGIPMKRIILCTNGAPAWRPRSAPAYKGHILFVGSIEPRKNLPTLLRAYRSLANHRADTPELVLAGQISPTGIDELKELEASPLNNKVRVLGYVSRDQCYDLYRRASMVVLPSLDEGFGLPALEAMTVGVPVVAANRGALPETVGDAGTLVDPEDESAIEASMARILDDRQYADRSVARGLIQSQAYNWDKSARILLSAYETAVRHRRGL</sequence>
<keyword evidence="1" id="KW-0808">Transferase</keyword>
<evidence type="ECO:0000313" key="5">
    <source>
        <dbReference type="EMBL" id="SUZ98846.1"/>
    </source>
</evidence>
<dbReference type="AlphaFoldDB" id="A0A381S425"/>
<reference evidence="5" key="1">
    <citation type="submission" date="2018-05" db="EMBL/GenBank/DDBJ databases">
        <authorList>
            <person name="Lanie J.A."/>
            <person name="Ng W.-L."/>
            <person name="Kazmierczak K.M."/>
            <person name="Andrzejewski T.M."/>
            <person name="Davidsen T.M."/>
            <person name="Wayne K.J."/>
            <person name="Tettelin H."/>
            <person name="Glass J.I."/>
            <person name="Rusch D."/>
            <person name="Podicherti R."/>
            <person name="Tsui H.-C.T."/>
            <person name="Winkler M.E."/>
        </authorList>
    </citation>
    <scope>NUCLEOTIDE SEQUENCE</scope>
</reference>
<evidence type="ECO:0000256" key="1">
    <source>
        <dbReference type="ARBA" id="ARBA00022679"/>
    </source>
</evidence>
<feature type="region of interest" description="Disordered" evidence="2">
    <location>
        <begin position="1"/>
        <end position="23"/>
    </location>
</feature>
<dbReference type="EMBL" id="UINC01002644">
    <property type="protein sequence ID" value="SUZ98846.1"/>
    <property type="molecule type" value="Genomic_DNA"/>
</dbReference>
<evidence type="ECO:0000259" key="4">
    <source>
        <dbReference type="Pfam" id="PF13439"/>
    </source>
</evidence>
<dbReference type="Pfam" id="PF00534">
    <property type="entry name" value="Glycos_transf_1"/>
    <property type="match status" value="1"/>
</dbReference>
<organism evidence="5">
    <name type="scientific">marine metagenome</name>
    <dbReference type="NCBI Taxonomy" id="408172"/>
    <lineage>
        <taxon>unclassified sequences</taxon>
        <taxon>metagenomes</taxon>
        <taxon>ecological metagenomes</taxon>
    </lineage>
</organism>
<dbReference type="Pfam" id="PF13439">
    <property type="entry name" value="Glyco_transf_4"/>
    <property type="match status" value="1"/>
</dbReference>
<evidence type="ECO:0000259" key="3">
    <source>
        <dbReference type="Pfam" id="PF00534"/>
    </source>
</evidence>
<dbReference type="Gene3D" id="3.40.50.2000">
    <property type="entry name" value="Glycogen Phosphorylase B"/>
    <property type="match status" value="2"/>
</dbReference>
<protein>
    <recommendedName>
        <fullName evidence="6">Glycosyltransferase subfamily 4-like N-terminal domain-containing protein</fullName>
    </recommendedName>
</protein>
<dbReference type="CDD" id="cd03809">
    <property type="entry name" value="GT4_MtfB-like"/>
    <property type="match status" value="1"/>
</dbReference>
<name>A0A381S425_9ZZZZ</name>
<dbReference type="PANTHER" id="PTHR46401:SF2">
    <property type="entry name" value="GLYCOSYLTRANSFERASE WBBK-RELATED"/>
    <property type="match status" value="1"/>
</dbReference>
<dbReference type="GO" id="GO:0009103">
    <property type="term" value="P:lipopolysaccharide biosynthetic process"/>
    <property type="evidence" value="ECO:0007669"/>
    <property type="project" value="TreeGrafter"/>
</dbReference>
<feature type="domain" description="Glycosyl transferase family 1" evidence="3">
    <location>
        <begin position="218"/>
        <end position="364"/>
    </location>
</feature>
<feature type="domain" description="Glycosyltransferase subfamily 4-like N-terminal" evidence="4">
    <location>
        <begin position="45"/>
        <end position="203"/>
    </location>
</feature>
<dbReference type="SUPFAM" id="SSF53756">
    <property type="entry name" value="UDP-Glycosyltransferase/glycogen phosphorylase"/>
    <property type="match status" value="1"/>
</dbReference>
<gene>
    <name evidence="5" type="ORF">METZ01_LOCUS51700</name>
</gene>
<dbReference type="GO" id="GO:0016757">
    <property type="term" value="F:glycosyltransferase activity"/>
    <property type="evidence" value="ECO:0007669"/>
    <property type="project" value="InterPro"/>
</dbReference>
<dbReference type="InterPro" id="IPR001296">
    <property type="entry name" value="Glyco_trans_1"/>
</dbReference>
<accession>A0A381S425</accession>
<dbReference type="PANTHER" id="PTHR46401">
    <property type="entry name" value="GLYCOSYLTRANSFERASE WBBK-RELATED"/>
    <property type="match status" value="1"/>
</dbReference>
<proteinExistence type="predicted"/>
<evidence type="ECO:0000256" key="2">
    <source>
        <dbReference type="SAM" id="MobiDB-lite"/>
    </source>
</evidence>
<dbReference type="InterPro" id="IPR028098">
    <property type="entry name" value="Glyco_trans_4-like_N"/>
</dbReference>
<evidence type="ECO:0008006" key="6">
    <source>
        <dbReference type="Google" id="ProtNLM"/>
    </source>
</evidence>
<feature type="non-terminal residue" evidence="5">
    <location>
        <position position="1"/>
    </location>
</feature>